<dbReference type="InterPro" id="IPR003720">
    <property type="entry name" value="tRNA_STrfase"/>
</dbReference>
<evidence type="ECO:0000256" key="11">
    <source>
        <dbReference type="ARBA" id="ARBA00052330"/>
    </source>
</evidence>
<dbReference type="GO" id="GO:0140741">
    <property type="term" value="F:tRNA-uracil-4 sulfurtransferase activity"/>
    <property type="evidence" value="ECO:0007669"/>
    <property type="project" value="UniProtKB-EC"/>
</dbReference>
<dbReference type="Pfam" id="PF02926">
    <property type="entry name" value="THUMP"/>
    <property type="match status" value="1"/>
</dbReference>
<comment type="subcellular location">
    <subcellularLocation>
        <location evidence="1 19">Cytoplasm</location>
    </subcellularLocation>
</comment>
<accession>A0A4R6TZM8</accession>
<dbReference type="CDD" id="cd01712">
    <property type="entry name" value="PPase_ThiI"/>
    <property type="match status" value="1"/>
</dbReference>
<dbReference type="GO" id="GO:0005829">
    <property type="term" value="C:cytosol"/>
    <property type="evidence" value="ECO:0007669"/>
    <property type="project" value="TreeGrafter"/>
</dbReference>
<dbReference type="InterPro" id="IPR020536">
    <property type="entry name" value="ThiI_AANH"/>
</dbReference>
<evidence type="ECO:0000313" key="21">
    <source>
        <dbReference type="EMBL" id="TDQ39101.1"/>
    </source>
</evidence>
<evidence type="ECO:0000256" key="16">
    <source>
        <dbReference type="ARBA" id="ARBA00075337"/>
    </source>
</evidence>
<dbReference type="PROSITE" id="PS51165">
    <property type="entry name" value="THUMP"/>
    <property type="match status" value="1"/>
</dbReference>
<feature type="binding site" evidence="19">
    <location>
        <position position="267"/>
    </location>
    <ligand>
        <name>ATP</name>
        <dbReference type="ChEBI" id="CHEBI:30616"/>
    </ligand>
</feature>
<dbReference type="EMBL" id="SNYJ01000008">
    <property type="protein sequence ID" value="TDQ39101.1"/>
    <property type="molecule type" value="Genomic_DNA"/>
</dbReference>
<evidence type="ECO:0000256" key="10">
    <source>
        <dbReference type="ARBA" id="ARBA00050570"/>
    </source>
</evidence>
<evidence type="ECO:0000256" key="2">
    <source>
        <dbReference type="ARBA" id="ARBA00004948"/>
    </source>
</evidence>
<dbReference type="UniPathway" id="UPA00060"/>
<keyword evidence="7 19" id="KW-0067">ATP-binding</keyword>
<feature type="domain" description="THUMP" evidence="20">
    <location>
        <begin position="62"/>
        <end position="168"/>
    </location>
</feature>
<keyword evidence="6 19" id="KW-0547">Nucleotide-binding</keyword>
<evidence type="ECO:0000256" key="5">
    <source>
        <dbReference type="ARBA" id="ARBA00022679"/>
    </source>
</evidence>
<dbReference type="InterPro" id="IPR004114">
    <property type="entry name" value="THUMP_dom"/>
</dbReference>
<evidence type="ECO:0000256" key="3">
    <source>
        <dbReference type="ARBA" id="ARBA00022490"/>
    </source>
</evidence>
<evidence type="ECO:0000256" key="14">
    <source>
        <dbReference type="ARBA" id="ARBA00066827"/>
    </source>
</evidence>
<feature type="binding site" evidence="19">
    <location>
        <position position="298"/>
    </location>
    <ligand>
        <name>ATP</name>
        <dbReference type="ChEBI" id="CHEBI:30616"/>
    </ligand>
</feature>
<evidence type="ECO:0000259" key="20">
    <source>
        <dbReference type="PROSITE" id="PS51165"/>
    </source>
</evidence>
<dbReference type="InterPro" id="IPR050102">
    <property type="entry name" value="tRNA_sulfurtransferase_ThiI"/>
</dbReference>
<dbReference type="NCBIfam" id="TIGR00342">
    <property type="entry name" value="tRNA uracil 4-sulfurtransferase ThiI"/>
    <property type="match status" value="1"/>
</dbReference>
<comment type="catalytic activity">
    <reaction evidence="11 19">
        <text>[ThiS sulfur-carrier protein]-C-terminal Gly-Gly-AMP + S-sulfanyl-L-cysteinyl-[cysteine desulfurase] + AH2 = [ThiS sulfur-carrier protein]-C-terminal-Gly-aminoethanethioate + L-cysteinyl-[cysteine desulfurase] + A + AMP + 2 H(+)</text>
        <dbReference type="Rhea" id="RHEA:43340"/>
        <dbReference type="Rhea" id="RHEA-COMP:12157"/>
        <dbReference type="Rhea" id="RHEA-COMP:12158"/>
        <dbReference type="Rhea" id="RHEA-COMP:12910"/>
        <dbReference type="Rhea" id="RHEA-COMP:19908"/>
        <dbReference type="ChEBI" id="CHEBI:13193"/>
        <dbReference type="ChEBI" id="CHEBI:15378"/>
        <dbReference type="ChEBI" id="CHEBI:17499"/>
        <dbReference type="ChEBI" id="CHEBI:29950"/>
        <dbReference type="ChEBI" id="CHEBI:61963"/>
        <dbReference type="ChEBI" id="CHEBI:90618"/>
        <dbReference type="ChEBI" id="CHEBI:232372"/>
        <dbReference type="ChEBI" id="CHEBI:456215"/>
    </reaction>
</comment>
<dbReference type="GO" id="GO:0009228">
    <property type="term" value="P:thiamine biosynthetic process"/>
    <property type="evidence" value="ECO:0007669"/>
    <property type="project" value="UniProtKB-KW"/>
</dbReference>
<evidence type="ECO:0000256" key="19">
    <source>
        <dbReference type="HAMAP-Rule" id="MF_00021"/>
    </source>
</evidence>
<dbReference type="GO" id="GO:0052837">
    <property type="term" value="P:thiazole biosynthetic process"/>
    <property type="evidence" value="ECO:0007669"/>
    <property type="project" value="TreeGrafter"/>
</dbReference>
<dbReference type="InterPro" id="IPR049962">
    <property type="entry name" value="THUMP_ThiI"/>
</dbReference>
<gene>
    <name evidence="19" type="primary">thiI</name>
    <name evidence="21" type="ORF">EV213_10848</name>
</gene>
<dbReference type="EC" id="2.8.1.4" evidence="14 19"/>
<keyword evidence="4 19" id="KW-0820">tRNA-binding</keyword>
<evidence type="ECO:0000256" key="18">
    <source>
        <dbReference type="ARBA" id="ARBA00080570"/>
    </source>
</evidence>
<evidence type="ECO:0000256" key="13">
    <source>
        <dbReference type="ARBA" id="ARBA00061472"/>
    </source>
</evidence>
<evidence type="ECO:0000256" key="17">
    <source>
        <dbReference type="ARBA" id="ARBA00077849"/>
    </source>
</evidence>
<evidence type="ECO:0000256" key="15">
    <source>
        <dbReference type="ARBA" id="ARBA00071867"/>
    </source>
</evidence>
<dbReference type="InterPro" id="IPR054173">
    <property type="entry name" value="ThiI_fer"/>
</dbReference>
<dbReference type="SMART" id="SM00981">
    <property type="entry name" value="THUMP"/>
    <property type="match status" value="1"/>
</dbReference>
<evidence type="ECO:0000256" key="7">
    <source>
        <dbReference type="ARBA" id="ARBA00022840"/>
    </source>
</evidence>
<comment type="pathway">
    <text evidence="2 19">Cofactor biosynthesis; thiamine diphosphate biosynthesis.</text>
</comment>
<sequence length="402" mass="44329">MNIYDHILIRYGELALKGKNRHHFIQKLKDQIVSKLAPLSGHPTLDIARDRMFVRLNEANHKEVLTVLQSVFGISSMSAAAKAPSEVEKICETALSVFNEQTAGQPTRFKVTVRRPDKTFQPDSQVMNGIVGSYLLQHCANASVDVHTPDIELKVEIRHNATYVFSGDIKGVGGLPVGISGRAMLMLSGGIDSPVAGYLGMRRGLTLEAVHFHSPPYTSERAKQKVISLAQRLSAFGPVRLHIVPFTAIQETIRKEVPGFIAMTVTRRMMLRITRQLAEANDALAIVTGESLGQVASQTLESMHTIDAVCDLPILRPLITTDKIDITKVARQIQTYDISIQPHEDCCTVFLPSAPKTRPKRGPTAFYEAGLQTETLIAEALAGVETMESFDEKSEKEYSDLL</sequence>
<keyword evidence="22" id="KW-1185">Reference proteome</keyword>
<dbReference type="Proteomes" id="UP000295632">
    <property type="component" value="Unassembled WGS sequence"/>
</dbReference>
<dbReference type="GO" id="GO:0005524">
    <property type="term" value="F:ATP binding"/>
    <property type="evidence" value="ECO:0007669"/>
    <property type="project" value="UniProtKB-UniRule"/>
</dbReference>
<dbReference type="Gene3D" id="3.30.2130.30">
    <property type="match status" value="1"/>
</dbReference>
<comment type="similarity">
    <text evidence="13 19">Belongs to the ThiI family.</text>
</comment>
<dbReference type="Pfam" id="PF02568">
    <property type="entry name" value="ThiI"/>
    <property type="match status" value="1"/>
</dbReference>
<keyword evidence="3 19" id="KW-0963">Cytoplasm</keyword>
<dbReference type="Pfam" id="PF22025">
    <property type="entry name" value="ThiI_fer"/>
    <property type="match status" value="1"/>
</dbReference>
<keyword evidence="9 19" id="KW-0784">Thiamine biosynthesis</keyword>
<dbReference type="SUPFAM" id="SSF52402">
    <property type="entry name" value="Adenine nucleotide alpha hydrolases-like"/>
    <property type="match status" value="1"/>
</dbReference>
<comment type="function">
    <text evidence="12 19">Catalyzes the ATP-dependent transfer of a sulfur to tRNA to produce 4-thiouridine in position 8 of tRNAs, which functions as a near-UV photosensor. Also catalyzes the transfer of sulfur to the sulfur carrier protein ThiS, forming ThiS-thiocarboxylate. This is a step in the synthesis of thiazole, in the thiamine biosynthesis pathway. The sulfur is donated as persulfide by IscS.</text>
</comment>
<dbReference type="AlphaFoldDB" id="A0A4R6TZM8"/>
<dbReference type="RefSeq" id="WP_133580543.1">
    <property type="nucleotide sequence ID" value="NZ_SNYJ01000008.1"/>
</dbReference>
<dbReference type="GO" id="GO:0004810">
    <property type="term" value="F:CCA tRNA nucleotidyltransferase activity"/>
    <property type="evidence" value="ECO:0007669"/>
    <property type="project" value="InterPro"/>
</dbReference>
<dbReference type="OrthoDB" id="9773948at2"/>
<evidence type="ECO:0000256" key="1">
    <source>
        <dbReference type="ARBA" id="ARBA00004496"/>
    </source>
</evidence>
<evidence type="ECO:0000313" key="22">
    <source>
        <dbReference type="Proteomes" id="UP000295632"/>
    </source>
</evidence>
<dbReference type="GO" id="GO:0009229">
    <property type="term" value="P:thiamine diphosphate biosynthetic process"/>
    <property type="evidence" value="ECO:0007669"/>
    <property type="project" value="UniProtKB-UniRule"/>
</dbReference>
<evidence type="ECO:0000256" key="6">
    <source>
        <dbReference type="ARBA" id="ARBA00022741"/>
    </source>
</evidence>
<keyword evidence="5 19" id="KW-0808">Transferase</keyword>
<organism evidence="21 22">
    <name type="scientific">Aureibacillus halotolerans</name>
    <dbReference type="NCBI Taxonomy" id="1508390"/>
    <lineage>
        <taxon>Bacteria</taxon>
        <taxon>Bacillati</taxon>
        <taxon>Bacillota</taxon>
        <taxon>Bacilli</taxon>
        <taxon>Bacillales</taxon>
        <taxon>Bacillaceae</taxon>
        <taxon>Aureibacillus</taxon>
    </lineage>
</organism>
<dbReference type="InterPro" id="IPR014729">
    <property type="entry name" value="Rossmann-like_a/b/a_fold"/>
</dbReference>
<dbReference type="GO" id="GO:0000049">
    <property type="term" value="F:tRNA binding"/>
    <property type="evidence" value="ECO:0007669"/>
    <property type="project" value="UniProtKB-UniRule"/>
</dbReference>
<evidence type="ECO:0000256" key="9">
    <source>
        <dbReference type="ARBA" id="ARBA00022977"/>
    </source>
</evidence>
<protein>
    <recommendedName>
        <fullName evidence="15 19">Probable tRNA sulfurtransferase</fullName>
        <ecNumber evidence="14 19">2.8.1.4</ecNumber>
    </recommendedName>
    <alternativeName>
        <fullName evidence="16 19">Sulfur carrier protein ThiS sulfurtransferase</fullName>
    </alternativeName>
    <alternativeName>
        <fullName evidence="17 19">Thiamine biosynthesis protein ThiI</fullName>
    </alternativeName>
    <alternativeName>
        <fullName evidence="18 19">tRNA 4-thiouridine synthase</fullName>
    </alternativeName>
</protein>
<evidence type="ECO:0000256" key="12">
    <source>
        <dbReference type="ARBA" id="ARBA00058382"/>
    </source>
</evidence>
<feature type="binding site" evidence="19">
    <location>
        <begin position="186"/>
        <end position="187"/>
    </location>
    <ligand>
        <name>ATP</name>
        <dbReference type="ChEBI" id="CHEBI:30616"/>
    </ligand>
</feature>
<name>A0A4R6TZM8_9BACI</name>
<dbReference type="HAMAP" id="MF_00021">
    <property type="entry name" value="ThiI"/>
    <property type="match status" value="1"/>
</dbReference>
<proteinExistence type="inferred from homology"/>
<evidence type="ECO:0000256" key="8">
    <source>
        <dbReference type="ARBA" id="ARBA00022884"/>
    </source>
</evidence>
<dbReference type="SUPFAM" id="SSF143437">
    <property type="entry name" value="THUMP domain-like"/>
    <property type="match status" value="1"/>
</dbReference>
<comment type="caution">
    <text evidence="21">The sequence shown here is derived from an EMBL/GenBank/DDBJ whole genome shotgun (WGS) entry which is preliminary data.</text>
</comment>
<dbReference type="PANTHER" id="PTHR43209:SF1">
    <property type="entry name" value="TRNA SULFURTRANSFERASE"/>
    <property type="match status" value="1"/>
</dbReference>
<reference evidence="21 22" key="1">
    <citation type="submission" date="2019-03" db="EMBL/GenBank/DDBJ databases">
        <title>Genomic Encyclopedia of Type Strains, Phase IV (KMG-IV): sequencing the most valuable type-strain genomes for metagenomic binning, comparative biology and taxonomic classification.</title>
        <authorList>
            <person name="Goeker M."/>
        </authorList>
    </citation>
    <scope>NUCLEOTIDE SEQUENCE [LARGE SCALE GENOMIC DNA]</scope>
    <source>
        <strain evidence="21 22">DSM 28697</strain>
    </source>
</reference>
<keyword evidence="8 19" id="KW-0694">RNA-binding</keyword>
<dbReference type="Gene3D" id="3.40.50.620">
    <property type="entry name" value="HUPs"/>
    <property type="match status" value="1"/>
</dbReference>
<dbReference type="CDD" id="cd11716">
    <property type="entry name" value="THUMP_ThiI"/>
    <property type="match status" value="1"/>
</dbReference>
<dbReference type="GO" id="GO:0002937">
    <property type="term" value="P:tRNA 4-thiouridine biosynthesis"/>
    <property type="evidence" value="ECO:0007669"/>
    <property type="project" value="TreeGrafter"/>
</dbReference>
<dbReference type="InterPro" id="IPR049961">
    <property type="entry name" value="ThiI_N"/>
</dbReference>
<comment type="catalytic activity">
    <reaction evidence="10 19">
        <text>[ThiI sulfur-carrier protein]-S-sulfanyl-L-cysteine + a uridine in tRNA + 2 reduced [2Fe-2S]-[ferredoxin] + ATP + H(+) = [ThiI sulfur-carrier protein]-L-cysteine + a 4-thiouridine in tRNA + 2 oxidized [2Fe-2S]-[ferredoxin] + AMP + diphosphate</text>
        <dbReference type="Rhea" id="RHEA:24176"/>
        <dbReference type="Rhea" id="RHEA-COMP:10000"/>
        <dbReference type="Rhea" id="RHEA-COMP:10001"/>
        <dbReference type="Rhea" id="RHEA-COMP:13337"/>
        <dbReference type="Rhea" id="RHEA-COMP:13338"/>
        <dbReference type="Rhea" id="RHEA-COMP:13339"/>
        <dbReference type="Rhea" id="RHEA-COMP:13340"/>
        <dbReference type="ChEBI" id="CHEBI:15378"/>
        <dbReference type="ChEBI" id="CHEBI:29950"/>
        <dbReference type="ChEBI" id="CHEBI:30616"/>
        <dbReference type="ChEBI" id="CHEBI:33019"/>
        <dbReference type="ChEBI" id="CHEBI:33737"/>
        <dbReference type="ChEBI" id="CHEBI:33738"/>
        <dbReference type="ChEBI" id="CHEBI:61963"/>
        <dbReference type="ChEBI" id="CHEBI:65315"/>
        <dbReference type="ChEBI" id="CHEBI:136798"/>
        <dbReference type="ChEBI" id="CHEBI:456215"/>
        <dbReference type="EC" id="2.8.1.4"/>
    </reaction>
</comment>
<evidence type="ECO:0000256" key="4">
    <source>
        <dbReference type="ARBA" id="ARBA00022555"/>
    </source>
</evidence>
<dbReference type="FunFam" id="3.40.50.620:FF:000053">
    <property type="entry name" value="Probable tRNA sulfurtransferase"/>
    <property type="match status" value="1"/>
</dbReference>
<feature type="binding site" evidence="19">
    <location>
        <begin position="211"/>
        <end position="212"/>
    </location>
    <ligand>
        <name>ATP</name>
        <dbReference type="ChEBI" id="CHEBI:30616"/>
    </ligand>
</feature>
<feature type="binding site" evidence="19">
    <location>
        <position position="289"/>
    </location>
    <ligand>
        <name>ATP</name>
        <dbReference type="ChEBI" id="CHEBI:30616"/>
    </ligand>
</feature>
<dbReference type="PANTHER" id="PTHR43209">
    <property type="entry name" value="TRNA SULFURTRANSFERASE"/>
    <property type="match status" value="1"/>
</dbReference>